<dbReference type="PANTHER" id="PTHR24223">
    <property type="entry name" value="ATP-BINDING CASSETTE SUB-FAMILY C"/>
    <property type="match status" value="1"/>
</dbReference>
<organism evidence="14 15">
    <name type="scientific">Galendromus occidentalis</name>
    <name type="common">western predatory mite</name>
    <dbReference type="NCBI Taxonomy" id="34638"/>
    <lineage>
        <taxon>Eukaryota</taxon>
        <taxon>Metazoa</taxon>
        <taxon>Ecdysozoa</taxon>
        <taxon>Arthropoda</taxon>
        <taxon>Chelicerata</taxon>
        <taxon>Arachnida</taxon>
        <taxon>Acari</taxon>
        <taxon>Parasitiformes</taxon>
        <taxon>Mesostigmata</taxon>
        <taxon>Gamasina</taxon>
        <taxon>Phytoseioidea</taxon>
        <taxon>Phytoseiidae</taxon>
        <taxon>Typhlodrominae</taxon>
        <taxon>Galendromus</taxon>
    </lineage>
</organism>
<evidence type="ECO:0000256" key="1">
    <source>
        <dbReference type="ARBA" id="ARBA00004128"/>
    </source>
</evidence>
<dbReference type="GO" id="GO:0140359">
    <property type="term" value="F:ABC-type transporter activity"/>
    <property type="evidence" value="ECO:0007669"/>
    <property type="project" value="InterPro"/>
</dbReference>
<dbReference type="Pfam" id="PF00664">
    <property type="entry name" value="ABC_membrane"/>
    <property type="match status" value="2"/>
</dbReference>
<feature type="transmembrane region" description="Helical" evidence="11">
    <location>
        <begin position="117"/>
        <end position="138"/>
    </location>
</feature>
<evidence type="ECO:0000259" key="13">
    <source>
        <dbReference type="PROSITE" id="PS50929"/>
    </source>
</evidence>
<reference evidence="15" key="1">
    <citation type="submission" date="2025-08" db="UniProtKB">
        <authorList>
            <consortium name="RefSeq"/>
        </authorList>
    </citation>
    <scope>IDENTIFICATION</scope>
</reference>
<feature type="transmembrane region" description="Helical" evidence="11">
    <location>
        <begin position="852"/>
        <end position="872"/>
    </location>
</feature>
<evidence type="ECO:0000259" key="12">
    <source>
        <dbReference type="PROSITE" id="PS50893"/>
    </source>
</evidence>
<keyword evidence="10 11" id="KW-0472">Membrane</keyword>
<feature type="transmembrane region" description="Helical" evidence="11">
    <location>
        <begin position="234"/>
        <end position="251"/>
    </location>
</feature>
<evidence type="ECO:0000256" key="8">
    <source>
        <dbReference type="ARBA" id="ARBA00022840"/>
    </source>
</evidence>
<dbReference type="InterPro" id="IPR011527">
    <property type="entry name" value="ABC1_TM_dom"/>
</dbReference>
<dbReference type="InterPro" id="IPR017871">
    <property type="entry name" value="ABC_transporter-like_CS"/>
</dbReference>
<evidence type="ECO:0000256" key="2">
    <source>
        <dbReference type="ARBA" id="ARBA00009726"/>
    </source>
</evidence>
<dbReference type="FunFam" id="3.40.50.300:FF:000074">
    <property type="entry name" value="Multidrug resistance-associated protein 5 isoform 1"/>
    <property type="match status" value="1"/>
</dbReference>
<proteinExistence type="inferred from homology"/>
<evidence type="ECO:0000256" key="10">
    <source>
        <dbReference type="ARBA" id="ARBA00023136"/>
    </source>
</evidence>
<dbReference type="SMART" id="SM00382">
    <property type="entry name" value="AAA"/>
    <property type="match status" value="2"/>
</dbReference>
<feature type="transmembrane region" description="Helical" evidence="11">
    <location>
        <begin position="257"/>
        <end position="277"/>
    </location>
</feature>
<keyword evidence="14" id="KW-1185">Reference proteome</keyword>
<dbReference type="FunFam" id="1.20.1560.10:FF:000063">
    <property type="entry name" value="Multidrug resistance protein ABC transporter"/>
    <property type="match status" value="1"/>
</dbReference>
<keyword evidence="6" id="KW-0677">Repeat</keyword>
<feature type="domain" description="ABC transmembrane type-1" evidence="13">
    <location>
        <begin position="719"/>
        <end position="993"/>
    </location>
</feature>
<keyword evidence="8" id="KW-0067">ATP-binding</keyword>
<dbReference type="GO" id="GO:0005774">
    <property type="term" value="C:vacuolar membrane"/>
    <property type="evidence" value="ECO:0007669"/>
    <property type="project" value="UniProtKB-SubCell"/>
</dbReference>
<feature type="transmembrane region" description="Helical" evidence="11">
    <location>
        <begin position="150"/>
        <end position="171"/>
    </location>
</feature>
<dbReference type="KEGG" id="goe:100904705"/>
<gene>
    <name evidence="15" type="primary">LOC100904705</name>
</gene>
<feature type="transmembrane region" description="Helical" evidence="11">
    <location>
        <begin position="708"/>
        <end position="734"/>
    </location>
</feature>
<evidence type="ECO:0000256" key="7">
    <source>
        <dbReference type="ARBA" id="ARBA00022741"/>
    </source>
</evidence>
<dbReference type="Proteomes" id="UP000694867">
    <property type="component" value="Unplaced"/>
</dbReference>
<comment type="subcellular location">
    <subcellularLocation>
        <location evidence="1">Vacuole membrane</location>
        <topology evidence="1">Multi-pass membrane protein</topology>
    </subcellularLocation>
</comment>
<evidence type="ECO:0000256" key="9">
    <source>
        <dbReference type="ARBA" id="ARBA00022989"/>
    </source>
</evidence>
<feature type="domain" description="ABC transporter" evidence="12">
    <location>
        <begin position="1029"/>
        <end position="1263"/>
    </location>
</feature>
<dbReference type="InterPro" id="IPR003439">
    <property type="entry name" value="ABC_transporter-like_ATP-bd"/>
</dbReference>
<name>A0AAJ7SDR1_9ACAR</name>
<keyword evidence="4" id="KW-0926">Vacuole</keyword>
<dbReference type="GO" id="GO:0000323">
    <property type="term" value="C:lytic vacuole"/>
    <property type="evidence" value="ECO:0007669"/>
    <property type="project" value="UniProtKB-ARBA"/>
</dbReference>
<feature type="domain" description="ABC transmembrane type-1" evidence="13">
    <location>
        <begin position="118"/>
        <end position="399"/>
    </location>
</feature>
<dbReference type="Pfam" id="PF00005">
    <property type="entry name" value="ABC_tran"/>
    <property type="match status" value="2"/>
</dbReference>
<dbReference type="InterPro" id="IPR003593">
    <property type="entry name" value="AAA+_ATPase"/>
</dbReference>
<sequence length="1300" mass="145765">MSLLPLTLLCPHSVVKDVLEDRESRQLHAPECPRNSASFISKLLFHWVTPFVWNGYKRDVTTDDLWALNEEDGVEYRMKLFRKHIEMEFPSGNPTARKDGERGSTLRALVKTFRASFLIAGVLKMGADVVNFFGPLIMKALMRFMDNDQPTWIGIAYAVVMLLSMILQTILENLFYHRISELGMHVRNVVTAAVYEKSLRLSPGARREKTVGEIVNLMSNDAQILRDTVRTGHMLWSTPVQIVAASALIYLDMGISVGAGLLFMLVMIPLSVCLATFQKAVLAAQMKDKDSRIKLMNEILNGMRVLKFYAWELGFKRIVDAIRSRELSKLRRIAYLQASLTMLWFFAPFAVTFVTFAAFVFLNRDQRLRPDVVFTALALYQNLRVPLTMLPSLISNFIQSCVSLKRLDDFLSANELEFFVRDASERDHAISMKNATFSWEGNEAILTDMSLDVPRGELLAIVGRVGGGKSSLISAMLGEMNLLSGKVHARGSVAYVSQQTWLRNATFRENILFGKPYDHQRYWDILRRCALLEDIEMLPAGDQTEIGEKGINLSGGQKQRVSIARAVYADADTYFMDDPLSAVDSHTGLQIFYMIISNEGMLKTKTRVFVTHGIQYLPKVDRMVIMENGRMSRIGNSVGLMRSENDFRSLMPHIHQPSEDAGRVDYDQRQSILRGEPVPLTREPGAGKIVSEELTESGRIRSSVYGQYLRAIGLFPAMIVMLTMFGATASQVGSSFWLNEWSKDKSAERGTHNLMIFGVLGIGQAVGLFFGVLSIALSSLSASRQIHDKVLVSILRAPMDFFDSTPIGRIMNRFAHDVEMLDLNLPQDMRVLVQQFLSLLAILFVICYNLPLFILVVIPIGIVYYLVQLLYITSSRQLRRLENISRSPIFSHFGETLQGSAIIRAFGRSEEFTLEFNEKIDSNASCYLPRIAANRWLCIRLDLCASSVTFATAVFVVLHRGDIDAGIAGLCLAYALQASFNLNAFIRSSADIEVSIVSVERLTEYISLESEAECTRNPPRNSWPSKGAVEFENYSTRYRENLPAVVRGINLKIEAGEKVGVCGRTGAGKSSMTLALFRIIEACEGRITIDDIPIADIGIHDLREKLSIIPQDPVLFSGALRLNLDPFEAYKDEELWHAVEHAHLKAFVTQQDQGLDFEVSEGGENLSVGQRQLVCLARALLRKSKILVLDEATAAVDIVTDSLIQETIHTEFAACTIITIAHRINTIMNYDKILVLEAGEVREYDSPQKLLADPNSLFSAIVADSGIMCSRVEKDPRRGSKTPSEWINPCLHHRNKLTAR</sequence>
<protein>
    <submittedName>
        <fullName evidence="15">Canalicular multispecific organic anion transporter 2</fullName>
    </submittedName>
</protein>
<dbReference type="InterPro" id="IPR036640">
    <property type="entry name" value="ABC1_TM_sf"/>
</dbReference>
<dbReference type="CDD" id="cd18603">
    <property type="entry name" value="ABC_6TM_MRP1_2_3_6_D2_like"/>
    <property type="match status" value="1"/>
</dbReference>
<comment type="similarity">
    <text evidence="2">Belongs to the ABC transporter superfamily. ABCC family. Conjugate transporter (TC 3.A.1.208) subfamily.</text>
</comment>
<feature type="domain" description="ABC transporter" evidence="12">
    <location>
        <begin position="430"/>
        <end position="653"/>
    </location>
</feature>
<feature type="transmembrane region" description="Helical" evidence="11">
    <location>
        <begin position="754"/>
        <end position="777"/>
    </location>
</feature>
<evidence type="ECO:0000256" key="4">
    <source>
        <dbReference type="ARBA" id="ARBA00022554"/>
    </source>
</evidence>
<dbReference type="SUPFAM" id="SSF90123">
    <property type="entry name" value="ABC transporter transmembrane region"/>
    <property type="match status" value="2"/>
</dbReference>
<dbReference type="Gene3D" id="3.40.50.300">
    <property type="entry name" value="P-loop containing nucleotide triphosphate hydrolases"/>
    <property type="match status" value="2"/>
</dbReference>
<dbReference type="Gene3D" id="1.20.1560.10">
    <property type="entry name" value="ABC transporter type 1, transmembrane domain"/>
    <property type="match status" value="2"/>
</dbReference>
<feature type="transmembrane region" description="Helical" evidence="11">
    <location>
        <begin position="829"/>
        <end position="846"/>
    </location>
</feature>
<keyword evidence="7" id="KW-0547">Nucleotide-binding</keyword>
<dbReference type="GeneID" id="100904705"/>
<dbReference type="CDD" id="cd03244">
    <property type="entry name" value="ABCC_MRP_domain2"/>
    <property type="match status" value="1"/>
</dbReference>
<dbReference type="GO" id="GO:0016887">
    <property type="term" value="F:ATP hydrolysis activity"/>
    <property type="evidence" value="ECO:0007669"/>
    <property type="project" value="InterPro"/>
</dbReference>
<accession>A0AAJ7SDR1</accession>
<keyword evidence="3" id="KW-0813">Transport</keyword>
<dbReference type="FunFam" id="3.40.50.300:FF:000997">
    <property type="entry name" value="Multidrug resistance-associated protein 1"/>
    <property type="match status" value="1"/>
</dbReference>
<evidence type="ECO:0000256" key="5">
    <source>
        <dbReference type="ARBA" id="ARBA00022692"/>
    </source>
</evidence>
<evidence type="ECO:0000313" key="14">
    <source>
        <dbReference type="Proteomes" id="UP000694867"/>
    </source>
</evidence>
<dbReference type="PROSITE" id="PS50929">
    <property type="entry name" value="ABC_TM1F"/>
    <property type="match status" value="2"/>
</dbReference>
<dbReference type="RefSeq" id="XP_028966861.1">
    <property type="nucleotide sequence ID" value="XM_029111028.1"/>
</dbReference>
<keyword evidence="9 11" id="KW-1133">Transmembrane helix</keyword>
<dbReference type="PROSITE" id="PS50893">
    <property type="entry name" value="ABC_TRANSPORTER_2"/>
    <property type="match status" value="2"/>
</dbReference>
<evidence type="ECO:0000256" key="3">
    <source>
        <dbReference type="ARBA" id="ARBA00022448"/>
    </source>
</evidence>
<feature type="transmembrane region" description="Helical" evidence="11">
    <location>
        <begin position="333"/>
        <end position="362"/>
    </location>
</feature>
<evidence type="ECO:0000313" key="15">
    <source>
        <dbReference type="RefSeq" id="XP_028966861.1"/>
    </source>
</evidence>
<evidence type="ECO:0000256" key="6">
    <source>
        <dbReference type="ARBA" id="ARBA00022737"/>
    </source>
</evidence>
<dbReference type="InterPro" id="IPR050173">
    <property type="entry name" value="ABC_transporter_C-like"/>
</dbReference>
<dbReference type="InterPro" id="IPR027417">
    <property type="entry name" value="P-loop_NTPase"/>
</dbReference>
<dbReference type="CDD" id="cd18595">
    <property type="entry name" value="ABC_6TM_MRP1_2_3_6_D1_like"/>
    <property type="match status" value="1"/>
</dbReference>
<dbReference type="CDD" id="cd03250">
    <property type="entry name" value="ABCC_MRP_domain1"/>
    <property type="match status" value="1"/>
</dbReference>
<dbReference type="SUPFAM" id="SSF52540">
    <property type="entry name" value="P-loop containing nucleoside triphosphate hydrolases"/>
    <property type="match status" value="2"/>
</dbReference>
<dbReference type="FunFam" id="1.20.1560.10:FF:000020">
    <property type="entry name" value="ABC metal ion transporter"/>
    <property type="match status" value="1"/>
</dbReference>
<dbReference type="PROSITE" id="PS00211">
    <property type="entry name" value="ABC_TRANSPORTER_1"/>
    <property type="match status" value="2"/>
</dbReference>
<dbReference type="GO" id="GO:0005524">
    <property type="term" value="F:ATP binding"/>
    <property type="evidence" value="ECO:0007669"/>
    <property type="project" value="UniProtKB-KW"/>
</dbReference>
<keyword evidence="5 11" id="KW-0812">Transmembrane</keyword>
<evidence type="ECO:0000256" key="11">
    <source>
        <dbReference type="SAM" id="Phobius"/>
    </source>
</evidence>